<proteinExistence type="predicted"/>
<dbReference type="Proteomes" id="UP000192596">
    <property type="component" value="Unassembled WGS sequence"/>
</dbReference>
<dbReference type="EMBL" id="NAJO01000004">
    <property type="protein sequence ID" value="OQO12827.1"/>
    <property type="molecule type" value="Genomic_DNA"/>
</dbReference>
<dbReference type="InParanoid" id="A0A1V8TN77"/>
<reference evidence="4" key="1">
    <citation type="submission" date="2017-03" db="EMBL/GenBank/DDBJ databases">
        <title>Genomes of endolithic fungi from Antarctica.</title>
        <authorList>
            <person name="Coleine C."/>
            <person name="Masonjones S."/>
            <person name="Stajich J.E."/>
        </authorList>
    </citation>
    <scope>NUCLEOTIDE SEQUENCE [LARGE SCALE GENOMIC DNA]</scope>
    <source>
        <strain evidence="4">CCFEE 5527</strain>
    </source>
</reference>
<dbReference type="PANTHER" id="PTHR39460:SF1">
    <property type="entry name" value="C6 TRANSCRIPTION FACTOR"/>
    <property type="match status" value="1"/>
</dbReference>
<name>A0A1V8TN77_9PEZI</name>
<comment type="caution">
    <text evidence="3">The sequence shown here is derived from an EMBL/GenBank/DDBJ whole genome shotgun (WGS) entry which is preliminary data.</text>
</comment>
<feature type="region of interest" description="Disordered" evidence="1">
    <location>
        <begin position="1"/>
        <end position="47"/>
    </location>
</feature>
<evidence type="ECO:0000259" key="2">
    <source>
        <dbReference type="Pfam" id="PF24855"/>
    </source>
</evidence>
<dbReference type="PANTHER" id="PTHR39460">
    <property type="entry name" value="EXPRESSED PROTEIN"/>
    <property type="match status" value="1"/>
</dbReference>
<gene>
    <name evidence="3" type="ORF">B0A48_02291</name>
</gene>
<dbReference type="AlphaFoldDB" id="A0A1V8TN77"/>
<evidence type="ECO:0000256" key="1">
    <source>
        <dbReference type="SAM" id="MobiDB-lite"/>
    </source>
</evidence>
<accession>A0A1V8TN77</accession>
<feature type="compositionally biased region" description="Polar residues" evidence="1">
    <location>
        <begin position="29"/>
        <end position="46"/>
    </location>
</feature>
<sequence>MDPSEGTRLPVPAAVSRSTDRNASRDILCNTNPATSDRQQTASPTGLTKLPTGLRSLSAARCLIHSLLFALLFLCQAVRGDELYGTGLLATDELVFDRSEPPTPRMGLHARQDASSSLPASIVPSETAVSSTPTSSETSLATAVATSTALPRPFDTSLGNNFTTTTCPAFFNSFLSNQTFQDCVPFSLLLQTSSSFFTTLRSPPLLNLLLQTSCSIPSPSTCTSLLSQLATDLQSSSNCGSDLHLQNPQVLQALAGFEAYPTLHSAACLTNAQTGSYCFADAVGNASAPQSSYVYYLPLGVQLPDGTRPGCTQCLKDTMSIFKSAADVKDTPLYSTYGKAAETVDGVCGNGFAAEGVVRSAGARLDASVAVLLVAMVAAALMLC</sequence>
<feature type="domain" description="DUF7729" evidence="2">
    <location>
        <begin position="150"/>
        <end position="354"/>
    </location>
</feature>
<protein>
    <recommendedName>
        <fullName evidence="2">DUF7729 domain-containing protein</fullName>
    </recommendedName>
</protein>
<keyword evidence="4" id="KW-1185">Reference proteome</keyword>
<dbReference type="InterPro" id="IPR056146">
    <property type="entry name" value="DUF7729"/>
</dbReference>
<organism evidence="3 4">
    <name type="scientific">Cryoendolithus antarcticus</name>
    <dbReference type="NCBI Taxonomy" id="1507870"/>
    <lineage>
        <taxon>Eukaryota</taxon>
        <taxon>Fungi</taxon>
        <taxon>Dikarya</taxon>
        <taxon>Ascomycota</taxon>
        <taxon>Pezizomycotina</taxon>
        <taxon>Dothideomycetes</taxon>
        <taxon>Dothideomycetidae</taxon>
        <taxon>Cladosporiales</taxon>
        <taxon>Cladosporiaceae</taxon>
        <taxon>Cryoendolithus</taxon>
    </lineage>
</organism>
<dbReference type="OrthoDB" id="2564812at2759"/>
<evidence type="ECO:0000313" key="3">
    <source>
        <dbReference type="EMBL" id="OQO12827.1"/>
    </source>
</evidence>
<dbReference type="Pfam" id="PF24855">
    <property type="entry name" value="DUF7729"/>
    <property type="match status" value="1"/>
</dbReference>
<evidence type="ECO:0000313" key="4">
    <source>
        <dbReference type="Proteomes" id="UP000192596"/>
    </source>
</evidence>